<evidence type="ECO:0000313" key="3">
    <source>
        <dbReference type="Proteomes" id="UP000712600"/>
    </source>
</evidence>
<proteinExistence type="predicted"/>
<feature type="compositionally biased region" description="Basic residues" evidence="1">
    <location>
        <begin position="15"/>
        <end position="29"/>
    </location>
</feature>
<feature type="compositionally biased region" description="Polar residues" evidence="1">
    <location>
        <begin position="30"/>
        <end position="41"/>
    </location>
</feature>
<evidence type="ECO:0000313" key="2">
    <source>
        <dbReference type="EMBL" id="KAF3506265.1"/>
    </source>
</evidence>
<dbReference type="Proteomes" id="UP000712600">
    <property type="component" value="Unassembled WGS sequence"/>
</dbReference>
<evidence type="ECO:0000256" key="1">
    <source>
        <dbReference type="SAM" id="MobiDB-lite"/>
    </source>
</evidence>
<name>A0A8S9NVH6_BRACR</name>
<dbReference type="AlphaFoldDB" id="A0A8S9NVH6"/>
<reference evidence="2" key="1">
    <citation type="submission" date="2019-12" db="EMBL/GenBank/DDBJ databases">
        <title>Genome sequencing and annotation of Brassica cretica.</title>
        <authorList>
            <person name="Studholme D.J."/>
            <person name="Sarris P."/>
        </authorList>
    </citation>
    <scope>NUCLEOTIDE SEQUENCE</scope>
    <source>
        <strain evidence="2">PFS-109/04</strain>
        <tissue evidence="2">Leaf</tissue>
    </source>
</reference>
<accession>A0A8S9NVH6</accession>
<dbReference type="EMBL" id="QGKX02001521">
    <property type="protein sequence ID" value="KAF3506265.1"/>
    <property type="molecule type" value="Genomic_DNA"/>
</dbReference>
<feature type="compositionally biased region" description="Basic and acidic residues" evidence="1">
    <location>
        <begin position="43"/>
        <end position="55"/>
    </location>
</feature>
<feature type="region of interest" description="Disordered" evidence="1">
    <location>
        <begin position="1"/>
        <end position="55"/>
    </location>
</feature>
<gene>
    <name evidence="2" type="ORF">F2Q69_00007634</name>
</gene>
<comment type="caution">
    <text evidence="2">The sequence shown here is derived from an EMBL/GenBank/DDBJ whole genome shotgun (WGS) entry which is preliminary data.</text>
</comment>
<sequence>MCRRRAASQSSTRPGHPRTTKFFVRRRGKTLQSVTRTSVPSSDRARTIARPEHAT</sequence>
<protein>
    <submittedName>
        <fullName evidence="2">Uncharacterized protein</fullName>
    </submittedName>
</protein>
<organism evidence="2 3">
    <name type="scientific">Brassica cretica</name>
    <name type="common">Mustard</name>
    <dbReference type="NCBI Taxonomy" id="69181"/>
    <lineage>
        <taxon>Eukaryota</taxon>
        <taxon>Viridiplantae</taxon>
        <taxon>Streptophyta</taxon>
        <taxon>Embryophyta</taxon>
        <taxon>Tracheophyta</taxon>
        <taxon>Spermatophyta</taxon>
        <taxon>Magnoliopsida</taxon>
        <taxon>eudicotyledons</taxon>
        <taxon>Gunneridae</taxon>
        <taxon>Pentapetalae</taxon>
        <taxon>rosids</taxon>
        <taxon>malvids</taxon>
        <taxon>Brassicales</taxon>
        <taxon>Brassicaceae</taxon>
        <taxon>Brassiceae</taxon>
        <taxon>Brassica</taxon>
    </lineage>
</organism>